<dbReference type="GO" id="GO:0033186">
    <property type="term" value="C:CAF-1 complex"/>
    <property type="evidence" value="ECO:0007669"/>
    <property type="project" value="TreeGrafter"/>
</dbReference>
<dbReference type="GO" id="GO:0006334">
    <property type="term" value="P:nucleosome assembly"/>
    <property type="evidence" value="ECO:0007669"/>
    <property type="project" value="TreeGrafter"/>
</dbReference>
<comment type="subcellular location">
    <subcellularLocation>
        <location evidence="1">Nucleus</location>
    </subcellularLocation>
</comment>
<keyword evidence="2" id="KW-0853">WD repeat</keyword>
<evidence type="ECO:0000256" key="5">
    <source>
        <dbReference type="ARBA" id="ARBA00022853"/>
    </source>
</evidence>
<dbReference type="GO" id="GO:0006335">
    <property type="term" value="P:DNA replication-dependent chromatin assembly"/>
    <property type="evidence" value="ECO:0007669"/>
    <property type="project" value="InterPro"/>
</dbReference>
<dbReference type="Gene3D" id="2.130.10.10">
    <property type="entry name" value="YVTN repeat-like/Quinoprotein amine dehydrogenase"/>
    <property type="match status" value="1"/>
</dbReference>
<dbReference type="InterPro" id="IPR045145">
    <property type="entry name" value="PTHR15271"/>
</dbReference>
<keyword evidence="7" id="KW-0539">Nucleus</keyword>
<dbReference type="PANTHER" id="PTHR15271:SF4">
    <property type="entry name" value="CHROMATIN ASSEMBLY FACTOR 1 SUBUNIT B"/>
    <property type="match status" value="1"/>
</dbReference>
<dbReference type="InterPro" id="IPR036322">
    <property type="entry name" value="WD40_repeat_dom_sf"/>
</dbReference>
<evidence type="ECO:0000256" key="4">
    <source>
        <dbReference type="ARBA" id="ARBA00022763"/>
    </source>
</evidence>
<reference evidence="10" key="1">
    <citation type="submission" date="2023-07" db="EMBL/GenBank/DDBJ databases">
        <title>draft genome sequence of fig (Ficus carica).</title>
        <authorList>
            <person name="Takahashi T."/>
            <person name="Nishimura K."/>
        </authorList>
    </citation>
    <scope>NUCLEOTIDE SEQUENCE</scope>
</reference>
<dbReference type="InterPro" id="IPR055410">
    <property type="entry name" value="Beta-prop_CAF1B_HIR1"/>
</dbReference>
<feature type="region of interest" description="Disordered" evidence="8">
    <location>
        <begin position="109"/>
        <end position="182"/>
    </location>
</feature>
<dbReference type="EMBL" id="BTGU01000161">
    <property type="protein sequence ID" value="GMN63889.1"/>
    <property type="molecule type" value="Genomic_DNA"/>
</dbReference>
<dbReference type="SUPFAM" id="SSF50978">
    <property type="entry name" value="WD40 repeat-like"/>
    <property type="match status" value="1"/>
</dbReference>
<evidence type="ECO:0000256" key="3">
    <source>
        <dbReference type="ARBA" id="ARBA00022737"/>
    </source>
</evidence>
<organism evidence="10 11">
    <name type="scientific">Ficus carica</name>
    <name type="common">Common fig</name>
    <dbReference type="NCBI Taxonomy" id="3494"/>
    <lineage>
        <taxon>Eukaryota</taxon>
        <taxon>Viridiplantae</taxon>
        <taxon>Streptophyta</taxon>
        <taxon>Embryophyta</taxon>
        <taxon>Tracheophyta</taxon>
        <taxon>Spermatophyta</taxon>
        <taxon>Magnoliopsida</taxon>
        <taxon>eudicotyledons</taxon>
        <taxon>Gunneridae</taxon>
        <taxon>Pentapetalae</taxon>
        <taxon>rosids</taxon>
        <taxon>fabids</taxon>
        <taxon>Rosales</taxon>
        <taxon>Moraceae</taxon>
        <taxon>Ficeae</taxon>
        <taxon>Ficus</taxon>
    </lineage>
</organism>
<feature type="domain" description="CAF1B/HIR1 beta-propeller" evidence="9">
    <location>
        <begin position="6"/>
        <end position="108"/>
    </location>
</feature>
<dbReference type="AlphaFoldDB" id="A0AA88J6I4"/>
<dbReference type="Pfam" id="PF24105">
    <property type="entry name" value="Beta-prop_CAF1B_HIR1"/>
    <property type="match status" value="1"/>
</dbReference>
<gene>
    <name evidence="10" type="ORF">TIFTF001_032944</name>
</gene>
<evidence type="ECO:0000256" key="6">
    <source>
        <dbReference type="ARBA" id="ARBA00023204"/>
    </source>
</evidence>
<evidence type="ECO:0000256" key="1">
    <source>
        <dbReference type="ARBA" id="ARBA00004123"/>
    </source>
</evidence>
<dbReference type="Proteomes" id="UP001187192">
    <property type="component" value="Unassembled WGS sequence"/>
</dbReference>
<dbReference type="InterPro" id="IPR015943">
    <property type="entry name" value="WD40/YVTN_repeat-like_dom_sf"/>
</dbReference>
<sequence length="182" mass="19751">MNNKFMPAVQLPGASKPVIAVRFCSLRFSLRGSNPTGFFKLPYRLIFAVATLNSLYVYDTESIPPIAVLAGLHYAAITDIAWSSDARYLALSSQDGYCTLVEFENDELGPPILSGDGSSCPVEKPEDMEIEETPKDAPVEANDEKIEAEKNEGKQTSTSSTSTPPIGNKPAKRRITPIAIDP</sequence>
<keyword evidence="4" id="KW-0227">DNA damage</keyword>
<keyword evidence="5" id="KW-0156">Chromatin regulator</keyword>
<evidence type="ECO:0000256" key="8">
    <source>
        <dbReference type="SAM" id="MobiDB-lite"/>
    </source>
</evidence>
<evidence type="ECO:0000259" key="9">
    <source>
        <dbReference type="Pfam" id="PF24105"/>
    </source>
</evidence>
<evidence type="ECO:0000313" key="11">
    <source>
        <dbReference type="Proteomes" id="UP001187192"/>
    </source>
</evidence>
<dbReference type="GO" id="GO:0005634">
    <property type="term" value="C:nucleus"/>
    <property type="evidence" value="ECO:0007669"/>
    <property type="project" value="UniProtKB-SubCell"/>
</dbReference>
<evidence type="ECO:0000313" key="10">
    <source>
        <dbReference type="EMBL" id="GMN63889.1"/>
    </source>
</evidence>
<accession>A0AA88J6I4</accession>
<feature type="compositionally biased region" description="Basic and acidic residues" evidence="8">
    <location>
        <begin position="123"/>
        <end position="153"/>
    </location>
</feature>
<keyword evidence="6" id="KW-0234">DNA repair</keyword>
<name>A0AA88J6I4_FICCA</name>
<keyword evidence="11" id="KW-1185">Reference proteome</keyword>
<protein>
    <recommendedName>
        <fullName evidence="9">CAF1B/HIR1 beta-propeller domain-containing protein</fullName>
    </recommendedName>
</protein>
<dbReference type="GO" id="GO:0006281">
    <property type="term" value="P:DNA repair"/>
    <property type="evidence" value="ECO:0007669"/>
    <property type="project" value="UniProtKB-KW"/>
</dbReference>
<evidence type="ECO:0000256" key="2">
    <source>
        <dbReference type="ARBA" id="ARBA00022574"/>
    </source>
</evidence>
<comment type="caution">
    <text evidence="10">The sequence shown here is derived from an EMBL/GenBank/DDBJ whole genome shotgun (WGS) entry which is preliminary data.</text>
</comment>
<evidence type="ECO:0000256" key="7">
    <source>
        <dbReference type="ARBA" id="ARBA00023242"/>
    </source>
</evidence>
<keyword evidence="3" id="KW-0677">Repeat</keyword>
<dbReference type="PANTHER" id="PTHR15271">
    <property type="entry name" value="CHROMATIN ASSEMBLY FACTOR 1 SUBUNIT B"/>
    <property type="match status" value="1"/>
</dbReference>
<proteinExistence type="predicted"/>